<evidence type="ECO:0000256" key="4">
    <source>
        <dbReference type="PROSITE-ProRule" id="PRU00325"/>
    </source>
</evidence>
<dbReference type="EMBL" id="JAVIJP010000007">
    <property type="protein sequence ID" value="KAL3648606.1"/>
    <property type="molecule type" value="Genomic_DNA"/>
</dbReference>
<protein>
    <recommendedName>
        <fullName evidence="6">SWIM-type domain-containing protein</fullName>
    </recommendedName>
</protein>
<evidence type="ECO:0000256" key="1">
    <source>
        <dbReference type="ARBA" id="ARBA00022723"/>
    </source>
</evidence>
<reference evidence="8" key="1">
    <citation type="journal article" date="2024" name="IScience">
        <title>Strigolactones Initiate the Formation of Haustorium-like Structures in Castilleja.</title>
        <authorList>
            <person name="Buerger M."/>
            <person name="Peterson D."/>
            <person name="Chory J."/>
        </authorList>
    </citation>
    <scope>NUCLEOTIDE SEQUENCE [LARGE SCALE GENOMIC DNA]</scope>
</reference>
<dbReference type="GO" id="GO:0008270">
    <property type="term" value="F:zinc ion binding"/>
    <property type="evidence" value="ECO:0007669"/>
    <property type="project" value="UniProtKB-KW"/>
</dbReference>
<dbReference type="PANTHER" id="PTHR31973">
    <property type="entry name" value="POLYPROTEIN, PUTATIVE-RELATED"/>
    <property type="match status" value="1"/>
</dbReference>
<dbReference type="Pfam" id="PF10551">
    <property type="entry name" value="MULE"/>
    <property type="match status" value="1"/>
</dbReference>
<dbReference type="InterPro" id="IPR018289">
    <property type="entry name" value="MULE_transposase_dom"/>
</dbReference>
<feature type="region of interest" description="Disordered" evidence="5">
    <location>
        <begin position="943"/>
        <end position="963"/>
    </location>
</feature>
<evidence type="ECO:0000313" key="8">
    <source>
        <dbReference type="Proteomes" id="UP001632038"/>
    </source>
</evidence>
<dbReference type="PANTHER" id="PTHR31973:SF191">
    <property type="entry name" value="OS05G0489400 PROTEIN"/>
    <property type="match status" value="1"/>
</dbReference>
<comment type="caution">
    <text evidence="7">The sequence shown here is derived from an EMBL/GenBank/DDBJ whole genome shotgun (WGS) entry which is preliminary data.</text>
</comment>
<dbReference type="Pfam" id="PF04434">
    <property type="entry name" value="SWIM"/>
    <property type="match status" value="1"/>
</dbReference>
<dbReference type="Pfam" id="PF26130">
    <property type="entry name" value="PB1-like"/>
    <property type="match status" value="1"/>
</dbReference>
<accession>A0ABD3E2B5</accession>
<keyword evidence="3" id="KW-0862">Zinc</keyword>
<evidence type="ECO:0000313" key="7">
    <source>
        <dbReference type="EMBL" id="KAL3648606.1"/>
    </source>
</evidence>
<keyword evidence="2 4" id="KW-0863">Zinc-finger</keyword>
<dbReference type="Proteomes" id="UP001632038">
    <property type="component" value="Unassembled WGS sequence"/>
</dbReference>
<dbReference type="PROSITE" id="PS50966">
    <property type="entry name" value="ZF_SWIM"/>
    <property type="match status" value="1"/>
</dbReference>
<feature type="region of interest" description="Disordered" evidence="5">
    <location>
        <begin position="902"/>
        <end position="929"/>
    </location>
</feature>
<keyword evidence="8" id="KW-1185">Reference proteome</keyword>
<dbReference type="AlphaFoldDB" id="A0ABD3E2B5"/>
<sequence>MARRANDGLQTTPTYDEATMFSLKIVHGGVLQYKSGRSYDGGSCDFFDHVDGDMLGLIELKDFAEQLGYSAEKVRFWHQYGKNLETGARVLETDVDVYSILKFPPKNGEVLIFFEHTDPTQACLTQCSNSNPIQNCPLQPILSPPTHSQPIQTNKLGDYDLYKKILESDYEMEEADESYNVNIDLAMGEEDDELYDNCVDTDVEGDSEIYADQLYQRILDFDLPEVDDDEPYDYFSDGEYSDDDVMYDKFVDSGASEVAEGDELYQKMLLSDVEGSDSSYVGNDVDSAEDDQIYDKIVDTEVENKCDKLIDNDLKDALLNDQMMCKLAGDHEVEANTSDEFESLPNSDEDGECPNKFPKFNSLTEARKPDLKKGMIFSCKAEAKLAIQTYCFKRGMNIVFDRNDERRLRAVCRTEECDFKVYVSPMQHGNSWQLKVFNDEHVNCSWNYNNPSLKSSWIGIHYAKEFRNNPKLATTEFRSTVANKLKASISKSQAYRAKKTAKKKLEGSLKDQYSKIRDYSAELLRSNPGSTIVLKLATDDTESITQMTQSQFLRLYICFEACKTGFQYCRKVVGVDGCFLKSTYGGQLLTAVGIDPNNNMFPIAWAVVEAENKDAWEWFLNLLKNDIGIVNADCWTFMSDKQKGLIPAFDGLFPTAANRFCVQHLHSNMKKDGFLGQAIKNTLWAAARAPRVEEFKMRMEKLKNLDKKAYDWLVQKPPSQWARSHFSEVPKCDILTNNMCESFNSLILPARDKPIITMLEAIRNIMMTRMDTNREHAKKWDTAICPRIKKILDKNGKQAAELIPMRSDDWKFQITGANEQYNVNVLETSCTCRRWNLTGIPCRHAVSAIWCRKEDPIWYVNKFYTVDTYKKVYSGSIMGINGPELWPIIDLPPALPPHVLKKSGRPKKLRRRNANEPPAAPCSSYDPNRLKKVQRSVRCKTCGEFGHNSRRHNVNQSPQEQTD</sequence>
<dbReference type="InterPro" id="IPR007527">
    <property type="entry name" value="Znf_SWIM"/>
</dbReference>
<feature type="compositionally biased region" description="Basic residues" evidence="5">
    <location>
        <begin position="902"/>
        <end position="912"/>
    </location>
</feature>
<proteinExistence type="predicted"/>
<feature type="compositionally biased region" description="Polar residues" evidence="5">
    <location>
        <begin position="954"/>
        <end position="963"/>
    </location>
</feature>
<dbReference type="InterPro" id="IPR058594">
    <property type="entry name" value="PB1-like_dom_pln"/>
</dbReference>
<dbReference type="InterPro" id="IPR006564">
    <property type="entry name" value="Znf_PMZ"/>
</dbReference>
<name>A0ABD3E2B5_9LAMI</name>
<keyword evidence="1" id="KW-0479">Metal-binding</keyword>
<evidence type="ECO:0000256" key="3">
    <source>
        <dbReference type="ARBA" id="ARBA00022833"/>
    </source>
</evidence>
<gene>
    <name evidence="7" type="ORF">CASFOL_005009</name>
</gene>
<evidence type="ECO:0000256" key="2">
    <source>
        <dbReference type="ARBA" id="ARBA00022771"/>
    </source>
</evidence>
<dbReference type="SMART" id="SM00575">
    <property type="entry name" value="ZnF_PMZ"/>
    <property type="match status" value="1"/>
</dbReference>
<organism evidence="7 8">
    <name type="scientific">Castilleja foliolosa</name>
    <dbReference type="NCBI Taxonomy" id="1961234"/>
    <lineage>
        <taxon>Eukaryota</taxon>
        <taxon>Viridiplantae</taxon>
        <taxon>Streptophyta</taxon>
        <taxon>Embryophyta</taxon>
        <taxon>Tracheophyta</taxon>
        <taxon>Spermatophyta</taxon>
        <taxon>Magnoliopsida</taxon>
        <taxon>eudicotyledons</taxon>
        <taxon>Gunneridae</taxon>
        <taxon>Pentapetalae</taxon>
        <taxon>asterids</taxon>
        <taxon>lamiids</taxon>
        <taxon>Lamiales</taxon>
        <taxon>Orobanchaceae</taxon>
        <taxon>Pedicularideae</taxon>
        <taxon>Castillejinae</taxon>
        <taxon>Castilleja</taxon>
    </lineage>
</organism>
<evidence type="ECO:0000259" key="6">
    <source>
        <dbReference type="PROSITE" id="PS50966"/>
    </source>
</evidence>
<feature type="domain" description="SWIM-type" evidence="6">
    <location>
        <begin position="821"/>
        <end position="853"/>
    </location>
</feature>
<evidence type="ECO:0000256" key="5">
    <source>
        <dbReference type="SAM" id="MobiDB-lite"/>
    </source>
</evidence>